<dbReference type="PANTHER" id="PTHR47894">
    <property type="entry name" value="HTH-TYPE TRANSCRIPTIONAL REGULATOR GADX"/>
    <property type="match status" value="1"/>
</dbReference>
<evidence type="ECO:0000313" key="5">
    <source>
        <dbReference type="EMBL" id="SDU20137.1"/>
    </source>
</evidence>
<dbReference type="OrthoDB" id="5850238at2"/>
<keyword evidence="1" id="KW-0805">Transcription regulation</keyword>
<dbReference type="InterPro" id="IPR009057">
    <property type="entry name" value="Homeodomain-like_sf"/>
</dbReference>
<dbReference type="EMBL" id="LT629785">
    <property type="protein sequence ID" value="SDU20137.1"/>
    <property type="molecule type" value="Genomic_DNA"/>
</dbReference>
<protein>
    <submittedName>
        <fullName evidence="5">AraC-type DNA-binding protein</fullName>
    </submittedName>
</protein>
<dbReference type="InterPro" id="IPR032687">
    <property type="entry name" value="AraC-type_N"/>
</dbReference>
<dbReference type="RefSeq" id="WP_090195430.1">
    <property type="nucleotide sequence ID" value="NZ_LT629785.1"/>
</dbReference>
<keyword evidence="3" id="KW-0804">Transcription</keyword>
<proteinExistence type="predicted"/>
<dbReference type="SUPFAM" id="SSF46689">
    <property type="entry name" value="Homeodomain-like"/>
    <property type="match status" value="1"/>
</dbReference>
<dbReference type="GO" id="GO:0000976">
    <property type="term" value="F:transcription cis-regulatory region binding"/>
    <property type="evidence" value="ECO:0007669"/>
    <property type="project" value="TreeGrafter"/>
</dbReference>
<dbReference type="GO" id="GO:0005829">
    <property type="term" value="C:cytosol"/>
    <property type="evidence" value="ECO:0007669"/>
    <property type="project" value="TreeGrafter"/>
</dbReference>
<dbReference type="InterPro" id="IPR018060">
    <property type="entry name" value="HTH_AraC"/>
</dbReference>
<evidence type="ECO:0000313" key="6">
    <source>
        <dbReference type="Proteomes" id="UP000243232"/>
    </source>
</evidence>
<dbReference type="PROSITE" id="PS01124">
    <property type="entry name" value="HTH_ARAC_FAMILY_2"/>
    <property type="match status" value="1"/>
</dbReference>
<keyword evidence="6" id="KW-1185">Reference proteome</keyword>
<evidence type="ECO:0000256" key="1">
    <source>
        <dbReference type="ARBA" id="ARBA00023015"/>
    </source>
</evidence>
<reference evidence="6" key="1">
    <citation type="submission" date="2016-10" db="EMBL/GenBank/DDBJ databases">
        <authorList>
            <person name="Varghese N."/>
            <person name="Submissions S."/>
        </authorList>
    </citation>
    <scope>NUCLEOTIDE SEQUENCE [LARGE SCALE GENOMIC DNA]</scope>
    <source>
        <strain evidence="6">DSM 17875</strain>
    </source>
</reference>
<dbReference type="Pfam" id="PF12833">
    <property type="entry name" value="HTH_18"/>
    <property type="match status" value="1"/>
</dbReference>
<gene>
    <name evidence="5" type="ORF">SAMN05216296_2366</name>
</gene>
<evidence type="ECO:0000256" key="3">
    <source>
        <dbReference type="ARBA" id="ARBA00023163"/>
    </source>
</evidence>
<organism evidence="5 6">
    <name type="scientific">Pseudomonas pohangensis</name>
    <dbReference type="NCBI Taxonomy" id="364197"/>
    <lineage>
        <taxon>Bacteria</taxon>
        <taxon>Pseudomonadati</taxon>
        <taxon>Pseudomonadota</taxon>
        <taxon>Gammaproteobacteria</taxon>
        <taxon>Pseudomonadales</taxon>
        <taxon>Pseudomonadaceae</taxon>
        <taxon>Pseudomonas</taxon>
    </lineage>
</organism>
<evidence type="ECO:0000259" key="4">
    <source>
        <dbReference type="PROSITE" id="PS01124"/>
    </source>
</evidence>
<dbReference type="Pfam" id="PF12625">
    <property type="entry name" value="Arabinose_bd"/>
    <property type="match status" value="1"/>
</dbReference>
<dbReference type="STRING" id="364197.SAMN05216296_2366"/>
<dbReference type="SMART" id="SM00342">
    <property type="entry name" value="HTH_ARAC"/>
    <property type="match status" value="1"/>
</dbReference>
<name>A0A1H2GKH8_9PSED</name>
<dbReference type="Gene3D" id="1.10.10.60">
    <property type="entry name" value="Homeodomain-like"/>
    <property type="match status" value="1"/>
</dbReference>
<dbReference type="AlphaFoldDB" id="A0A1H2GKH8"/>
<dbReference type="PANTHER" id="PTHR47894:SF4">
    <property type="entry name" value="HTH-TYPE TRANSCRIPTIONAL REGULATOR GADX"/>
    <property type="match status" value="1"/>
</dbReference>
<keyword evidence="2 5" id="KW-0238">DNA-binding</keyword>
<feature type="domain" description="HTH araC/xylS-type" evidence="4">
    <location>
        <begin position="266"/>
        <end position="364"/>
    </location>
</feature>
<dbReference type="Proteomes" id="UP000243232">
    <property type="component" value="Chromosome I"/>
</dbReference>
<sequence length="370" mass="40378">MHSSPCATVTDASCQPAGELAAPRQPAGALKDSGLGIARLGSLQALPEVLQRFAVDLPQVLQRAGLAEDLFADPERRIAAEPLGRLFKASTELTGCEHLGLLLGARFSLEDFVELGGLLRNCATVGDALQALLLHLHAHDRLAAPLLLDMGSSRVLLGYSPLRHGMHAPDQLQEVAIGIAFRLLRELCGPGWKPLQVQFAHARPGSVSFHRHLFCARLCFDAEVSGVVFDAAWLKQAIPGADPRLREQFASALLQREVATHLRFSDQVVVVLHQLLLAQDCSSARVSAFFGIQPRTLRLRLRKEGTSLQGLLDQVRFELAKQLLQSTHLSLLQIAGTLCYADQAVFSRAFRSWAQVSPLAWRKLHSGVTE</sequence>
<dbReference type="GO" id="GO:0003700">
    <property type="term" value="F:DNA-binding transcription factor activity"/>
    <property type="evidence" value="ECO:0007669"/>
    <property type="project" value="InterPro"/>
</dbReference>
<accession>A0A1H2GKH8</accession>
<evidence type="ECO:0000256" key="2">
    <source>
        <dbReference type="ARBA" id="ARBA00023125"/>
    </source>
</evidence>